<name>A0ABV9RJ15_9PSEU</name>
<keyword evidence="1" id="KW-0012">Acyltransferase</keyword>
<keyword evidence="2" id="KW-1185">Reference proteome</keyword>
<dbReference type="EMBL" id="JBHSIM010000029">
    <property type="protein sequence ID" value="MFC4833544.1"/>
    <property type="molecule type" value="Genomic_DNA"/>
</dbReference>
<dbReference type="InterPro" id="IPR016181">
    <property type="entry name" value="Acyl_CoA_acyltransferase"/>
</dbReference>
<evidence type="ECO:0000313" key="1">
    <source>
        <dbReference type="EMBL" id="MFC4833544.1"/>
    </source>
</evidence>
<dbReference type="RefSeq" id="WP_274191584.1">
    <property type="nucleotide sequence ID" value="NZ_BAABHN010000029.1"/>
</dbReference>
<accession>A0ABV9RJ15</accession>
<proteinExistence type="predicted"/>
<gene>
    <name evidence="1" type="ORF">ACFPEL_14115</name>
</gene>
<dbReference type="GO" id="GO:0016746">
    <property type="term" value="F:acyltransferase activity"/>
    <property type="evidence" value="ECO:0007669"/>
    <property type="project" value="UniProtKB-KW"/>
</dbReference>
<keyword evidence="1" id="KW-0808">Transferase</keyword>
<organism evidence="1 2">
    <name type="scientific">Actinomycetospora chibensis</name>
    <dbReference type="NCBI Taxonomy" id="663606"/>
    <lineage>
        <taxon>Bacteria</taxon>
        <taxon>Bacillati</taxon>
        <taxon>Actinomycetota</taxon>
        <taxon>Actinomycetes</taxon>
        <taxon>Pseudonocardiales</taxon>
        <taxon>Pseudonocardiaceae</taxon>
        <taxon>Actinomycetospora</taxon>
    </lineage>
</organism>
<dbReference type="Proteomes" id="UP001595909">
    <property type="component" value="Unassembled WGS sequence"/>
</dbReference>
<dbReference type="EC" id="2.3.-.-" evidence="1"/>
<dbReference type="SUPFAM" id="SSF55729">
    <property type="entry name" value="Acyl-CoA N-acyltransferases (Nat)"/>
    <property type="match status" value="1"/>
</dbReference>
<sequence>MSSIRPLTREDLPAVASLYERVARSGGATPPAPLAGYLERLCLDAVWADPDIPPLVAEGGDGAIIGFLGSYPRRVRLDGRALRVGCSGHLVAEPSNPGIGALLTRTYMQGPQDLTITDGATDYMRQIWRTLRGRVRTAPSFGWYRVLRPTSTVASLLGDRGRPVPGPLRSVGGGLDALARRVPRIGARPAPPQDPDVTAEPLTVEALVEQTSSAPRHWRLHPDYDERYLTGLFAELDAVVPVRGEVLRRLVRGRNGRVLGWYVAFVPTGGIAQVQQLAATGPDPGPVLDHLIAEADARGAAAVAGRLEPSLADAVRRRRCLIRSSAWALVDSDDTGVLAALDADDTLLTRLDGEWWMGHHLLWREREAA</sequence>
<dbReference type="Gene3D" id="3.40.630.30">
    <property type="match status" value="1"/>
</dbReference>
<evidence type="ECO:0000313" key="2">
    <source>
        <dbReference type="Proteomes" id="UP001595909"/>
    </source>
</evidence>
<reference evidence="2" key="1">
    <citation type="journal article" date="2019" name="Int. J. Syst. Evol. Microbiol.">
        <title>The Global Catalogue of Microorganisms (GCM) 10K type strain sequencing project: providing services to taxonomists for standard genome sequencing and annotation.</title>
        <authorList>
            <consortium name="The Broad Institute Genomics Platform"/>
            <consortium name="The Broad Institute Genome Sequencing Center for Infectious Disease"/>
            <person name="Wu L."/>
            <person name="Ma J."/>
        </authorList>
    </citation>
    <scope>NUCLEOTIDE SEQUENCE [LARGE SCALE GENOMIC DNA]</scope>
    <source>
        <strain evidence="2">CCUG 50347</strain>
    </source>
</reference>
<protein>
    <submittedName>
        <fullName evidence="1">GNAT family N-acetyltransferase</fullName>
        <ecNumber evidence="1">2.3.-.-</ecNumber>
    </submittedName>
</protein>
<comment type="caution">
    <text evidence="1">The sequence shown here is derived from an EMBL/GenBank/DDBJ whole genome shotgun (WGS) entry which is preliminary data.</text>
</comment>